<keyword evidence="3" id="KW-1185">Reference proteome</keyword>
<evidence type="ECO:0000313" key="3">
    <source>
        <dbReference type="Proteomes" id="UP000837857"/>
    </source>
</evidence>
<evidence type="ECO:0000256" key="1">
    <source>
        <dbReference type="SAM" id="MobiDB-lite"/>
    </source>
</evidence>
<name>A0ABN8IBQ0_9NEOP</name>
<feature type="region of interest" description="Disordered" evidence="1">
    <location>
        <begin position="121"/>
        <end position="143"/>
    </location>
</feature>
<gene>
    <name evidence="2" type="ORF">IPOD504_LOCUS8445</name>
</gene>
<feature type="compositionally biased region" description="Low complexity" evidence="1">
    <location>
        <begin position="121"/>
        <end position="130"/>
    </location>
</feature>
<reference evidence="2" key="1">
    <citation type="submission" date="2022-03" db="EMBL/GenBank/DDBJ databases">
        <authorList>
            <person name="Martin H S."/>
        </authorList>
    </citation>
    <scope>NUCLEOTIDE SEQUENCE</scope>
</reference>
<evidence type="ECO:0008006" key="4">
    <source>
        <dbReference type="Google" id="ProtNLM"/>
    </source>
</evidence>
<organism evidence="2 3">
    <name type="scientific">Iphiclides podalirius</name>
    <name type="common">scarce swallowtail</name>
    <dbReference type="NCBI Taxonomy" id="110791"/>
    <lineage>
        <taxon>Eukaryota</taxon>
        <taxon>Metazoa</taxon>
        <taxon>Ecdysozoa</taxon>
        <taxon>Arthropoda</taxon>
        <taxon>Hexapoda</taxon>
        <taxon>Insecta</taxon>
        <taxon>Pterygota</taxon>
        <taxon>Neoptera</taxon>
        <taxon>Endopterygota</taxon>
        <taxon>Lepidoptera</taxon>
        <taxon>Glossata</taxon>
        <taxon>Ditrysia</taxon>
        <taxon>Papilionoidea</taxon>
        <taxon>Papilionidae</taxon>
        <taxon>Papilioninae</taxon>
        <taxon>Iphiclides</taxon>
    </lineage>
</organism>
<proteinExistence type="predicted"/>
<feature type="non-terminal residue" evidence="2">
    <location>
        <position position="143"/>
    </location>
</feature>
<dbReference type="Proteomes" id="UP000837857">
    <property type="component" value="Chromosome 21"/>
</dbReference>
<evidence type="ECO:0000313" key="2">
    <source>
        <dbReference type="EMBL" id="CAH2054013.1"/>
    </source>
</evidence>
<accession>A0ABN8IBQ0</accession>
<sequence length="143" mass="15764">MIISCKSLIREEAHKAGAFVETAKKLTKPPTRQRYLAICKKPPAPTAKYSSTKYIFKIHDRFTWPVYELITVRLPSSPCPSVRYIKAPTPSQATRTSTEVRRSACESSIFFFMYAPRAREAAAGPRPRGGSAWGAGRGDAAAA</sequence>
<protein>
    <recommendedName>
        <fullName evidence="4">Ribosomal protein S10</fullName>
    </recommendedName>
</protein>
<dbReference type="EMBL" id="OW152833">
    <property type="protein sequence ID" value="CAH2054013.1"/>
    <property type="molecule type" value="Genomic_DNA"/>
</dbReference>